<name>A0A4R6QJ37_9BURK</name>
<proteinExistence type="predicted"/>
<evidence type="ECO:0000256" key="1">
    <source>
        <dbReference type="SAM" id="Phobius"/>
    </source>
</evidence>
<accession>A0A4R6QJ37</accession>
<feature type="transmembrane region" description="Helical" evidence="1">
    <location>
        <begin position="36"/>
        <end position="54"/>
    </location>
</feature>
<keyword evidence="3" id="KW-1185">Reference proteome</keyword>
<dbReference type="OrthoDB" id="8557310at2"/>
<comment type="caution">
    <text evidence="2">The sequence shown here is derived from an EMBL/GenBank/DDBJ whole genome shotgun (WGS) entry which is preliminary data.</text>
</comment>
<dbReference type="PROSITE" id="PS51318">
    <property type="entry name" value="TAT"/>
    <property type="match status" value="1"/>
</dbReference>
<dbReference type="InParanoid" id="A0A4R6QJ37"/>
<evidence type="ECO:0000313" key="2">
    <source>
        <dbReference type="EMBL" id="TDP63540.1"/>
    </source>
</evidence>
<protein>
    <submittedName>
        <fullName evidence="2">Uncharacterized protein</fullName>
    </submittedName>
</protein>
<keyword evidence="1" id="KW-1133">Transmembrane helix</keyword>
<dbReference type="Proteomes" id="UP000295361">
    <property type="component" value="Unassembled WGS sequence"/>
</dbReference>
<reference evidence="2 3" key="1">
    <citation type="submission" date="2019-03" db="EMBL/GenBank/DDBJ databases">
        <title>Genomic Encyclopedia of Type Strains, Phase IV (KMG-IV): sequencing the most valuable type-strain genomes for metagenomic binning, comparative biology and taxonomic classification.</title>
        <authorList>
            <person name="Goeker M."/>
        </authorList>
    </citation>
    <scope>NUCLEOTIDE SEQUENCE [LARGE SCALE GENOMIC DNA]</scope>
    <source>
        <strain evidence="2 3">DSM 16998</strain>
    </source>
</reference>
<dbReference type="InterPro" id="IPR006311">
    <property type="entry name" value="TAT_signal"/>
</dbReference>
<gene>
    <name evidence="2" type="ORF">DES47_105548</name>
</gene>
<dbReference type="AlphaFoldDB" id="A0A4R6QJ37"/>
<keyword evidence="1" id="KW-0812">Transmembrane</keyword>
<evidence type="ECO:0000313" key="3">
    <source>
        <dbReference type="Proteomes" id="UP000295361"/>
    </source>
</evidence>
<dbReference type="EMBL" id="SNXS01000005">
    <property type="protein sequence ID" value="TDP63540.1"/>
    <property type="molecule type" value="Genomic_DNA"/>
</dbReference>
<keyword evidence="1" id="KW-0472">Membrane</keyword>
<organism evidence="2 3">
    <name type="scientific">Roseateles toxinivorans</name>
    <dbReference type="NCBI Taxonomy" id="270368"/>
    <lineage>
        <taxon>Bacteria</taxon>
        <taxon>Pseudomonadati</taxon>
        <taxon>Pseudomonadota</taxon>
        <taxon>Betaproteobacteria</taxon>
        <taxon>Burkholderiales</taxon>
        <taxon>Sphaerotilaceae</taxon>
        <taxon>Roseateles</taxon>
    </lineage>
</organism>
<dbReference type="RefSeq" id="WP_133702694.1">
    <property type="nucleotide sequence ID" value="NZ_SNXS01000005.1"/>
</dbReference>
<sequence length="347" mass="37884">MKAAKKRAAAVRGRTRPPVLTASATQLLWHHHRRALLFWGAALVLVLALAAWLARSAAPAADVEAPATPPAAAAAELPPAIPEATLEQLLAAPKSADWRIARLAGNTAVMVIEFPSLLAQGQAFNRAAALLEKTRGSRDRVLSDAELQALVAGAGDNVETFYQGHDYTGINIARFFTLAASQRVALNEQELRLRSLLLQEGVMREEGGAYSAFSRQAVIGFSAVQADNPATKQDETIDPVRRESVLLHELSHGQFFTRADYQKACWTFWKEALSDAERRLFRDYLARNDYDPGNEELMVNETQALLMHTPDARAFSAVTLGVSEAQLASFRARFRQVETAAQAAAAR</sequence>